<keyword evidence="8" id="KW-1185">Reference proteome</keyword>
<dbReference type="STRING" id="157652.A0A371EA34"/>
<evidence type="ECO:0000256" key="4">
    <source>
        <dbReference type="ARBA" id="ARBA00045534"/>
    </source>
</evidence>
<evidence type="ECO:0000256" key="1">
    <source>
        <dbReference type="ARBA" id="ARBA00022860"/>
    </source>
</evidence>
<dbReference type="PROSITE" id="PS50096">
    <property type="entry name" value="IQ"/>
    <property type="match status" value="2"/>
</dbReference>
<proteinExistence type="inferred from homology"/>
<dbReference type="Pfam" id="PF13178">
    <property type="entry name" value="DUF4005"/>
    <property type="match status" value="1"/>
</dbReference>
<dbReference type="SMART" id="SM00015">
    <property type="entry name" value="IQ"/>
    <property type="match status" value="2"/>
</dbReference>
<feature type="compositionally biased region" description="Polar residues" evidence="5">
    <location>
        <begin position="339"/>
        <end position="356"/>
    </location>
</feature>
<feature type="domain" description="DUF4005" evidence="6">
    <location>
        <begin position="345"/>
        <end position="406"/>
    </location>
</feature>
<accession>A0A371EA34</accession>
<keyword evidence="1" id="KW-0112">Calmodulin-binding</keyword>
<dbReference type="SUPFAM" id="SSF52540">
    <property type="entry name" value="P-loop containing nucleoside triphosphate hydrolases"/>
    <property type="match status" value="1"/>
</dbReference>
<dbReference type="InterPro" id="IPR000048">
    <property type="entry name" value="IQ_motif_EF-hand-BS"/>
</dbReference>
<protein>
    <submittedName>
        <fullName evidence="7">Protein IQ-DOMAIN 14</fullName>
    </submittedName>
</protein>
<gene>
    <name evidence="7" type="primary">IQD14</name>
    <name evidence="7" type="ORF">CR513_58747</name>
</gene>
<evidence type="ECO:0000313" key="7">
    <source>
        <dbReference type="EMBL" id="RDX62881.1"/>
    </source>
</evidence>
<evidence type="ECO:0000256" key="5">
    <source>
        <dbReference type="SAM" id="MobiDB-lite"/>
    </source>
</evidence>
<evidence type="ECO:0000313" key="8">
    <source>
        <dbReference type="Proteomes" id="UP000257109"/>
    </source>
</evidence>
<dbReference type="CDD" id="cd23767">
    <property type="entry name" value="IQCD"/>
    <property type="match status" value="1"/>
</dbReference>
<dbReference type="Pfam" id="PF00612">
    <property type="entry name" value="IQ"/>
    <property type="match status" value="2"/>
</dbReference>
<dbReference type="InterPro" id="IPR027417">
    <property type="entry name" value="P-loop_NTPase"/>
</dbReference>
<dbReference type="Gene3D" id="1.20.5.190">
    <property type="match status" value="1"/>
</dbReference>
<sequence length="491" mass="54177">MGFLRRLFGAKKPSDSKSGKTRWTFLKHTVRNKSLPPLPPPPPSALFDSSTPLDANKHAIAVAAATAAVAEAALAAAHAAAEVVRLTSGGVAGTSTTTRPTAAAARVIQLRWPEDTAAVKIQSAFRGYLARRALRALKALVKLQALVRGHIVRKQSADMLRRMQTLVRLQAQARASRAHLSDNTRSFKSSLFHYPVPEDYEHPPRASSTKFDGSSILKRCSSNANFRNAVESERARFDSNWLKRWMELDNKCSQSGLKNGRPDDDKSDKILEVDTWRPHFKSHAHYYLSSDYNNENENLMTHESPSKRSTKPLNQSFSSREVLNLGSLKFHKGKEEATSRTADNSPQAFSATSVNASGARRGPFTPTMSECSWGFFSGYSGHPNYMANTESFRAKVRSQSAPRQRLEFDRYGSARKPIQGVSDVVGPNSDLRNKVLPASNSVNKIGTANLSFLCVASVEKSIPENGFRLRNGTVSLDAHRSQLKSSDYMKL</sequence>
<dbReference type="Proteomes" id="UP000257109">
    <property type="component" value="Unassembled WGS sequence"/>
</dbReference>
<name>A0A371EA34_MUCPR</name>
<feature type="non-terminal residue" evidence="7">
    <location>
        <position position="491"/>
    </location>
</feature>
<organism evidence="7 8">
    <name type="scientific">Mucuna pruriens</name>
    <name type="common">Velvet bean</name>
    <name type="synonym">Dolichos pruriens</name>
    <dbReference type="NCBI Taxonomy" id="157652"/>
    <lineage>
        <taxon>Eukaryota</taxon>
        <taxon>Viridiplantae</taxon>
        <taxon>Streptophyta</taxon>
        <taxon>Embryophyta</taxon>
        <taxon>Tracheophyta</taxon>
        <taxon>Spermatophyta</taxon>
        <taxon>Magnoliopsida</taxon>
        <taxon>eudicotyledons</taxon>
        <taxon>Gunneridae</taxon>
        <taxon>Pentapetalae</taxon>
        <taxon>rosids</taxon>
        <taxon>fabids</taxon>
        <taxon>Fabales</taxon>
        <taxon>Fabaceae</taxon>
        <taxon>Papilionoideae</taxon>
        <taxon>50 kb inversion clade</taxon>
        <taxon>NPAAA clade</taxon>
        <taxon>indigoferoid/millettioid clade</taxon>
        <taxon>Phaseoleae</taxon>
        <taxon>Mucuna</taxon>
    </lineage>
</organism>
<dbReference type="EMBL" id="QJKJ01015213">
    <property type="protein sequence ID" value="RDX62881.1"/>
    <property type="molecule type" value="Genomic_DNA"/>
</dbReference>
<reference evidence="7" key="1">
    <citation type="submission" date="2018-05" db="EMBL/GenBank/DDBJ databases">
        <title>Draft genome of Mucuna pruriens seed.</title>
        <authorList>
            <person name="Nnadi N.E."/>
            <person name="Vos R."/>
            <person name="Hasami M.H."/>
            <person name="Devisetty U.K."/>
            <person name="Aguiy J.C."/>
        </authorList>
    </citation>
    <scope>NUCLEOTIDE SEQUENCE [LARGE SCALE GENOMIC DNA]</scope>
    <source>
        <strain evidence="7">JCA_2017</strain>
    </source>
</reference>
<comment type="subunit">
    <text evidence="3">Binds to multiple calmodulin (CaM) in the presence of Ca(2+) and CaM-like proteins.</text>
</comment>
<dbReference type="PANTHER" id="PTHR32295">
    <property type="entry name" value="IQ-DOMAIN 5-RELATED"/>
    <property type="match status" value="1"/>
</dbReference>
<dbReference type="InterPro" id="IPR025064">
    <property type="entry name" value="DUF4005"/>
</dbReference>
<feature type="region of interest" description="Disordered" evidence="5">
    <location>
        <begin position="1"/>
        <end position="20"/>
    </location>
</feature>
<dbReference type="GO" id="GO:0005516">
    <property type="term" value="F:calmodulin binding"/>
    <property type="evidence" value="ECO:0007669"/>
    <property type="project" value="UniProtKB-KW"/>
</dbReference>
<comment type="similarity">
    <text evidence="2">Belongs to the IQD family.</text>
</comment>
<comment type="function">
    <text evidence="4">May be involved in cooperative interactions with calmodulins or calmodulin-like proteins. Recruits calmodulin proteins to microtubules, thus being a potential scaffold in cellular signaling and trafficking. May associate with nucleic acids and regulate gene expression at the transcriptional or post-transcriptional level.</text>
</comment>
<dbReference type="AlphaFoldDB" id="A0A371EA34"/>
<dbReference type="PANTHER" id="PTHR32295:SF174">
    <property type="entry name" value="PROTEIN IQ-DOMAIN 24"/>
    <property type="match status" value="1"/>
</dbReference>
<feature type="region of interest" description="Disordered" evidence="5">
    <location>
        <begin position="332"/>
        <end position="361"/>
    </location>
</feature>
<comment type="caution">
    <text evidence="7">The sequence shown here is derived from an EMBL/GenBank/DDBJ whole genome shotgun (WGS) entry which is preliminary data.</text>
</comment>
<evidence type="ECO:0000256" key="3">
    <source>
        <dbReference type="ARBA" id="ARBA00024378"/>
    </source>
</evidence>
<evidence type="ECO:0000256" key="2">
    <source>
        <dbReference type="ARBA" id="ARBA00024341"/>
    </source>
</evidence>
<dbReference type="OrthoDB" id="1686972at2759"/>
<evidence type="ECO:0000259" key="6">
    <source>
        <dbReference type="Pfam" id="PF13178"/>
    </source>
</evidence>